<evidence type="ECO:0000313" key="7">
    <source>
        <dbReference type="EMBL" id="OIJ08831.1"/>
    </source>
</evidence>
<dbReference type="KEGG" id="aia:AWH56_025615"/>
<reference evidence="8" key="4">
    <citation type="submission" date="2020-10" db="EMBL/GenBank/DDBJ databases">
        <authorList>
            <person name="Bassil N.M."/>
            <person name="Lloyd J.R."/>
        </authorList>
    </citation>
    <scope>NUCLEOTIDE SEQUENCE</scope>
    <source>
        <strain evidence="8">NB2006</strain>
    </source>
</reference>
<comment type="pathway">
    <text evidence="1">Lipid metabolism.</text>
</comment>
<reference evidence="7 9" key="1">
    <citation type="submission" date="2016-10" db="EMBL/GenBank/DDBJ databases">
        <title>Draft genome sequences of four alkaliphilic bacteria belonging to the Anaerobacillus genus.</title>
        <authorList>
            <person name="Bassil N.M."/>
            <person name="Lloyd J.R."/>
        </authorList>
    </citation>
    <scope>NUCLEOTIDE SEQUENCE [LARGE SCALE GENOMIC DNA]</scope>
    <source>
        <strain evidence="7 9">NB2006</strain>
    </source>
</reference>
<keyword evidence="9" id="KW-1185">Reference proteome</keyword>
<gene>
    <name evidence="8" type="ORF">AWH56_025615</name>
    <name evidence="7" type="ORF">AWH56_18430</name>
</gene>
<dbReference type="GO" id="GO:0032259">
    <property type="term" value="P:methylation"/>
    <property type="evidence" value="ECO:0007669"/>
    <property type="project" value="UniProtKB-KW"/>
</dbReference>
<dbReference type="Proteomes" id="UP000180175">
    <property type="component" value="Chromosome"/>
</dbReference>
<keyword evidence="3 8" id="KW-0808">Transferase</keyword>
<dbReference type="CDD" id="cd02440">
    <property type="entry name" value="AdoMet_MTases"/>
    <property type="match status" value="1"/>
</dbReference>
<dbReference type="PANTHER" id="PTHR44307">
    <property type="entry name" value="PHOSPHOETHANOLAMINE METHYLTRANSFERASE"/>
    <property type="match status" value="1"/>
</dbReference>
<keyword evidence="2 8" id="KW-0489">Methyltransferase</keyword>
<name>A0A1S2L8X9_9BACI</name>
<dbReference type="Gene3D" id="3.40.50.150">
    <property type="entry name" value="Vaccinia Virus protein VP39"/>
    <property type="match status" value="1"/>
</dbReference>
<dbReference type="AlphaFoldDB" id="A0A1S2L8X9"/>
<accession>A0A1S2L8X9</accession>
<evidence type="ECO:0000256" key="4">
    <source>
        <dbReference type="ARBA" id="ARBA00025707"/>
    </source>
</evidence>
<evidence type="ECO:0000313" key="8">
    <source>
        <dbReference type="EMBL" id="QOY35983.1"/>
    </source>
</evidence>
<organism evidence="7 9">
    <name type="scientific">Anaerobacillus isosaccharinicus</name>
    <dbReference type="NCBI Taxonomy" id="1532552"/>
    <lineage>
        <taxon>Bacteria</taxon>
        <taxon>Bacillati</taxon>
        <taxon>Bacillota</taxon>
        <taxon>Bacilli</taxon>
        <taxon>Bacillales</taxon>
        <taxon>Bacillaceae</taxon>
        <taxon>Anaerobacillus</taxon>
    </lineage>
</organism>
<evidence type="ECO:0000256" key="3">
    <source>
        <dbReference type="ARBA" id="ARBA00022679"/>
    </source>
</evidence>
<dbReference type="EMBL" id="LQXD01000158">
    <property type="protein sequence ID" value="OIJ08831.1"/>
    <property type="molecule type" value="Genomic_DNA"/>
</dbReference>
<dbReference type="RefSeq" id="WP_071318432.1">
    <property type="nucleotide sequence ID" value="NZ_CP063356.2"/>
</dbReference>
<dbReference type="PANTHER" id="PTHR44307:SF2">
    <property type="entry name" value="PHOSPHOETHANOLAMINE METHYLTRANSFERASE ISOFORM X1"/>
    <property type="match status" value="1"/>
</dbReference>
<dbReference type="OrthoDB" id="43862at2"/>
<evidence type="ECO:0000256" key="1">
    <source>
        <dbReference type="ARBA" id="ARBA00005189"/>
    </source>
</evidence>
<dbReference type="EMBL" id="CP063356">
    <property type="protein sequence ID" value="QOY35983.1"/>
    <property type="molecule type" value="Genomic_DNA"/>
</dbReference>
<feature type="domain" description="Methyltransferase" evidence="6">
    <location>
        <begin position="41"/>
        <end position="133"/>
    </location>
</feature>
<dbReference type="SUPFAM" id="SSF53335">
    <property type="entry name" value="S-adenosyl-L-methionine-dependent methyltransferases"/>
    <property type="match status" value="1"/>
</dbReference>
<evidence type="ECO:0000259" key="6">
    <source>
        <dbReference type="Pfam" id="PF13649"/>
    </source>
</evidence>
<reference evidence="8 9" key="3">
    <citation type="journal article" date="2019" name="Int. J. Syst. Evol. Microbiol.">
        <title>Anaerobacillus isosaccharinicus sp. nov., an alkaliphilic bacterium which degrades isosaccharinic acid.</title>
        <authorList>
            <person name="Bassil N.M."/>
            <person name="Lloyd J.R."/>
        </authorList>
    </citation>
    <scope>NUCLEOTIDE SEQUENCE [LARGE SCALE GENOMIC DNA]</scope>
    <source>
        <strain evidence="8 9">NB2006</strain>
    </source>
</reference>
<comment type="catalytic activity">
    <reaction evidence="5">
        <text>phosphoethanolamine + S-adenosyl-L-methionine = N-methylethanolamine phosphate + S-adenosyl-L-homocysteine + H(+)</text>
        <dbReference type="Rhea" id="RHEA:20365"/>
        <dbReference type="ChEBI" id="CHEBI:15378"/>
        <dbReference type="ChEBI" id="CHEBI:57781"/>
        <dbReference type="ChEBI" id="CHEBI:57856"/>
        <dbReference type="ChEBI" id="CHEBI:58190"/>
        <dbReference type="ChEBI" id="CHEBI:59789"/>
        <dbReference type="EC" id="2.1.1.103"/>
    </reaction>
    <physiologicalReaction direction="left-to-right" evidence="5">
        <dbReference type="Rhea" id="RHEA:20366"/>
    </physiologicalReaction>
</comment>
<evidence type="ECO:0000313" key="9">
    <source>
        <dbReference type="Proteomes" id="UP000180175"/>
    </source>
</evidence>
<evidence type="ECO:0000256" key="2">
    <source>
        <dbReference type="ARBA" id="ARBA00022603"/>
    </source>
</evidence>
<dbReference type="GO" id="GO:0000234">
    <property type="term" value="F:phosphoethanolamine N-methyltransferase activity"/>
    <property type="evidence" value="ECO:0007669"/>
    <property type="project" value="UniProtKB-EC"/>
</dbReference>
<reference evidence="8 9" key="2">
    <citation type="journal article" date="2017" name="Genome Announc.">
        <title>Draft Genome Sequences of Four Alkaliphilic Bacteria Belonging to the Anaerobacillus Genus.</title>
        <authorList>
            <person name="Bassil N.M."/>
            <person name="Lloyd J.R."/>
        </authorList>
    </citation>
    <scope>NUCLEOTIDE SEQUENCE [LARGE SCALE GENOMIC DNA]</scope>
    <source>
        <strain evidence="8 9">NB2006</strain>
    </source>
</reference>
<dbReference type="InterPro" id="IPR029063">
    <property type="entry name" value="SAM-dependent_MTases_sf"/>
</dbReference>
<evidence type="ECO:0000256" key="5">
    <source>
        <dbReference type="ARBA" id="ARBA00047622"/>
    </source>
</evidence>
<sequence>MKKFTYTDMIAHLGVSSAHPGGSALTKKTFSNENILPDMKVLDIGCGTGQTASFLAKKFQCEVIAIDVHDTMLAKAKKRFDKTGLDIKVIKANAEKLPFTDEIFDYIVAESVIVFTNSDLSLGEMYRVLKKSGKLISIEMTAEDKLTISEKKEITEVYGIKKVLLEEEWKEHFLNTGFSEVIIERDHEANNNQLAADKNDPSEYIDPKLFEILQAHTEVLQKFSGRLGYRIYRCIK</sequence>
<protein>
    <submittedName>
        <fullName evidence="8">Class I SAM-dependent methyltransferase</fullName>
    </submittedName>
</protein>
<dbReference type="InterPro" id="IPR041698">
    <property type="entry name" value="Methyltransf_25"/>
</dbReference>
<comment type="pathway">
    <text evidence="4">Phospholipid metabolism.</text>
</comment>
<dbReference type="Pfam" id="PF13649">
    <property type="entry name" value="Methyltransf_25"/>
    <property type="match status" value="1"/>
</dbReference>
<proteinExistence type="predicted"/>